<feature type="compositionally biased region" description="Low complexity" evidence="2">
    <location>
        <begin position="1"/>
        <end position="22"/>
    </location>
</feature>
<dbReference type="OrthoDB" id="9974943at2"/>
<dbReference type="AlphaFoldDB" id="A0A417ZHY5"/>
<reference evidence="3 4" key="1">
    <citation type="submission" date="2018-07" db="EMBL/GenBank/DDBJ databases">
        <title>Genome sequences of six Lactobacillus spp. isolated from bumble bee guts.</title>
        <authorList>
            <person name="Motta E.V.S."/>
            <person name="Moran N.A."/>
        </authorList>
    </citation>
    <scope>NUCLEOTIDE SEQUENCE [LARGE SCALE GENOMIC DNA]</scope>
    <source>
        <strain evidence="3 4">BI-1.1</strain>
    </source>
</reference>
<name>A0A417ZHY5_9LACO</name>
<gene>
    <name evidence="3" type="ORF">DS831_04675</name>
</gene>
<feature type="region of interest" description="Disordered" evidence="2">
    <location>
        <begin position="1"/>
        <end position="29"/>
    </location>
</feature>
<comment type="caution">
    <text evidence="3">The sequence shown here is derived from an EMBL/GenBank/DDBJ whole genome shotgun (WGS) entry which is preliminary data.</text>
</comment>
<evidence type="ECO:0000313" key="4">
    <source>
        <dbReference type="Proteomes" id="UP000284109"/>
    </source>
</evidence>
<accession>A0A417ZHY5</accession>
<sequence length="199" mass="21383">MGNPDPNSKQQPNQSQQPNNDSVDIEGIKKSASQEALTQLFKKLGVDSADDLQKIIQAKQEADKANNTELENAQAELKKVNGSLDEKEKKINDLQAQNAVLKAGVSKDHIEDVTILAQAQVANGSVADFKTAVDDVLKRNPQFKNATQTGPDGTAIVPNNVGGTKTSKITADMSLDELTKAAQKDPNVLNEYMKTQGGK</sequence>
<dbReference type="Proteomes" id="UP000284109">
    <property type="component" value="Unassembled WGS sequence"/>
</dbReference>
<evidence type="ECO:0008006" key="5">
    <source>
        <dbReference type="Google" id="ProtNLM"/>
    </source>
</evidence>
<feature type="coiled-coil region" evidence="1">
    <location>
        <begin position="58"/>
        <end position="104"/>
    </location>
</feature>
<organism evidence="3 4">
    <name type="scientific">Bombilactobacillus bombi</name>
    <dbReference type="NCBI Taxonomy" id="1303590"/>
    <lineage>
        <taxon>Bacteria</taxon>
        <taxon>Bacillati</taxon>
        <taxon>Bacillota</taxon>
        <taxon>Bacilli</taxon>
        <taxon>Lactobacillales</taxon>
        <taxon>Lactobacillaceae</taxon>
        <taxon>Bombilactobacillus</taxon>
    </lineage>
</organism>
<protein>
    <recommendedName>
        <fullName evidence="5">Scaffolding protein</fullName>
    </recommendedName>
</protein>
<keyword evidence="1" id="KW-0175">Coiled coil</keyword>
<evidence type="ECO:0000256" key="2">
    <source>
        <dbReference type="SAM" id="MobiDB-lite"/>
    </source>
</evidence>
<evidence type="ECO:0000313" key="3">
    <source>
        <dbReference type="EMBL" id="RHW51319.1"/>
    </source>
</evidence>
<proteinExistence type="predicted"/>
<dbReference type="RefSeq" id="WP_118900872.1">
    <property type="nucleotide sequence ID" value="NZ_QOCR01000002.1"/>
</dbReference>
<dbReference type="EMBL" id="QOCR01000002">
    <property type="protein sequence ID" value="RHW51319.1"/>
    <property type="molecule type" value="Genomic_DNA"/>
</dbReference>
<evidence type="ECO:0000256" key="1">
    <source>
        <dbReference type="SAM" id="Coils"/>
    </source>
</evidence>
<keyword evidence="4" id="KW-1185">Reference proteome</keyword>